<name>A0ABW1G9V1_9ACTN</name>
<evidence type="ECO:0000313" key="3">
    <source>
        <dbReference type="Proteomes" id="UP001596174"/>
    </source>
</evidence>
<evidence type="ECO:0000256" key="1">
    <source>
        <dbReference type="SAM" id="MobiDB-lite"/>
    </source>
</evidence>
<feature type="region of interest" description="Disordered" evidence="1">
    <location>
        <begin position="18"/>
        <end position="48"/>
    </location>
</feature>
<dbReference type="RefSeq" id="WP_380587282.1">
    <property type="nucleotide sequence ID" value="NZ_JBHSQJ010000108.1"/>
</dbReference>
<feature type="compositionally biased region" description="Basic and acidic residues" evidence="1">
    <location>
        <begin position="20"/>
        <end position="35"/>
    </location>
</feature>
<proteinExistence type="predicted"/>
<protein>
    <submittedName>
        <fullName evidence="2">Uncharacterized protein</fullName>
    </submittedName>
</protein>
<gene>
    <name evidence="2" type="ORF">ACFP3V_24255</name>
</gene>
<evidence type="ECO:0000313" key="2">
    <source>
        <dbReference type="EMBL" id="MFC5910322.1"/>
    </source>
</evidence>
<dbReference type="Proteomes" id="UP001596174">
    <property type="component" value="Unassembled WGS sequence"/>
</dbReference>
<sequence length="48" mass="5182">MDYETAVAWDLLARIITGRDGPEADRGPERPEPAKELTAVSEPDTLAG</sequence>
<keyword evidence="3" id="KW-1185">Reference proteome</keyword>
<dbReference type="EMBL" id="JBHSQJ010000108">
    <property type="protein sequence ID" value="MFC5910322.1"/>
    <property type="molecule type" value="Genomic_DNA"/>
</dbReference>
<organism evidence="2 3">
    <name type="scientific">Streptacidiphilus monticola</name>
    <dbReference type="NCBI Taxonomy" id="2161674"/>
    <lineage>
        <taxon>Bacteria</taxon>
        <taxon>Bacillati</taxon>
        <taxon>Actinomycetota</taxon>
        <taxon>Actinomycetes</taxon>
        <taxon>Kitasatosporales</taxon>
        <taxon>Streptomycetaceae</taxon>
        <taxon>Streptacidiphilus</taxon>
    </lineage>
</organism>
<comment type="caution">
    <text evidence="2">The sequence shown here is derived from an EMBL/GenBank/DDBJ whole genome shotgun (WGS) entry which is preliminary data.</text>
</comment>
<reference evidence="3" key="1">
    <citation type="journal article" date="2019" name="Int. J. Syst. Evol. Microbiol.">
        <title>The Global Catalogue of Microorganisms (GCM) 10K type strain sequencing project: providing services to taxonomists for standard genome sequencing and annotation.</title>
        <authorList>
            <consortium name="The Broad Institute Genomics Platform"/>
            <consortium name="The Broad Institute Genome Sequencing Center for Infectious Disease"/>
            <person name="Wu L."/>
            <person name="Ma J."/>
        </authorList>
    </citation>
    <scope>NUCLEOTIDE SEQUENCE [LARGE SCALE GENOMIC DNA]</scope>
    <source>
        <strain evidence="3">JCM 4816</strain>
    </source>
</reference>
<accession>A0ABW1G9V1</accession>